<dbReference type="Pfam" id="PF15943">
    <property type="entry name" value="YdaS_toxin"/>
    <property type="match status" value="1"/>
</dbReference>
<comment type="caution">
    <text evidence="1">The sequence shown here is derived from an EMBL/GenBank/DDBJ whole genome shotgun (WGS) entry which is preliminary data.</text>
</comment>
<name>A0ABW5UKU5_9BURK</name>
<reference evidence="2" key="1">
    <citation type="journal article" date="2019" name="Int. J. Syst. Evol. Microbiol.">
        <title>The Global Catalogue of Microorganisms (GCM) 10K type strain sequencing project: providing services to taxonomists for standard genome sequencing and annotation.</title>
        <authorList>
            <consortium name="The Broad Institute Genomics Platform"/>
            <consortium name="The Broad Institute Genome Sequencing Center for Infectious Disease"/>
            <person name="Wu L."/>
            <person name="Ma J."/>
        </authorList>
    </citation>
    <scope>NUCLEOTIDE SEQUENCE [LARGE SCALE GENOMIC DNA]</scope>
    <source>
        <strain evidence="2">TISTR 1906</strain>
    </source>
</reference>
<evidence type="ECO:0000313" key="1">
    <source>
        <dbReference type="EMBL" id="MFD2754268.1"/>
    </source>
</evidence>
<keyword evidence="2" id="KW-1185">Reference proteome</keyword>
<dbReference type="RefSeq" id="WP_217997589.1">
    <property type="nucleotide sequence ID" value="NZ_BCNT01000016.1"/>
</dbReference>
<accession>A0ABW5UKU5</accession>
<organism evidence="1 2">
    <name type="scientific">Comamonas terrae</name>
    <dbReference type="NCBI Taxonomy" id="673548"/>
    <lineage>
        <taxon>Bacteria</taxon>
        <taxon>Pseudomonadati</taxon>
        <taxon>Pseudomonadota</taxon>
        <taxon>Betaproteobacteria</taxon>
        <taxon>Burkholderiales</taxon>
        <taxon>Comamonadaceae</taxon>
        <taxon>Comamonas</taxon>
    </lineage>
</organism>
<evidence type="ECO:0000313" key="2">
    <source>
        <dbReference type="Proteomes" id="UP001597463"/>
    </source>
</evidence>
<protein>
    <submittedName>
        <fullName evidence="1">Helix-turn-helix domain-containing protein</fullName>
    </submittedName>
</protein>
<dbReference type="InterPro" id="IPR031856">
    <property type="entry name" value="YdaS_toxin-like"/>
</dbReference>
<dbReference type="EMBL" id="JBHUMV010000003">
    <property type="protein sequence ID" value="MFD2754268.1"/>
    <property type="molecule type" value="Genomic_DNA"/>
</dbReference>
<dbReference type="Proteomes" id="UP001597463">
    <property type="component" value="Unassembled WGS sequence"/>
</dbReference>
<gene>
    <name evidence="1" type="ORF">ACFSW6_09220</name>
</gene>
<proteinExistence type="predicted"/>
<sequence length="77" mass="8282">MQRAVVLLGGQLALAKALKVTPPAVHQWLTGARPVPAERCPSIERLTSGAVLCEQLRPDVEWGCLRNSSKPQEGSHA</sequence>